<dbReference type="InterPro" id="IPR009351">
    <property type="entry name" value="AlkZ-like"/>
</dbReference>
<name>A0A2V5JWQ7_9BACL</name>
<dbReference type="OrthoDB" id="2210247at2"/>
<gene>
    <name evidence="1" type="ORF">DLM86_27130</name>
</gene>
<keyword evidence="2" id="KW-1185">Reference proteome</keyword>
<evidence type="ECO:0000313" key="1">
    <source>
        <dbReference type="EMBL" id="PYI51041.1"/>
    </source>
</evidence>
<dbReference type="RefSeq" id="WP_110843195.1">
    <property type="nucleotide sequence ID" value="NZ_QJVJ01000015.1"/>
</dbReference>
<accession>A0A2V5JWQ7</accession>
<dbReference type="AlphaFoldDB" id="A0A2V5JWQ7"/>
<evidence type="ECO:0008006" key="3">
    <source>
        <dbReference type="Google" id="ProtNLM"/>
    </source>
</evidence>
<dbReference type="Proteomes" id="UP000247476">
    <property type="component" value="Unassembled WGS sequence"/>
</dbReference>
<sequence>MSASRITSAHVAAWRMSRQGLLRRAGKEDWLDTVRRIGGLHAQVMSAAELSVWARADGVSPDDVKRALWEDRTLVKTWAMRGTLHLLPADELPTTVAALRETVSTFYRKPSWLNVHGITLEQLDAVIEGIRRSLGEEPLTREQLADALVAHTGQEKLRELLQSGWGSLLKPAAHEGALLFGPSQGQNVTFVRPDRWLPRWTSPSVSPEEAVRGAVRRYLSVYGPATYEDFGRWWGVDVSKAKRLFRSLDDELVSVRVDGREGWMLRDDAPSLEAASVPDGTVRLLPHFDPYTVSMSHRTQHVLAEPYKPLVYRNQGWIYPVVLVGTRMAGIWETEKKRGQIELKVEWFEPPKGKQAAATRAGLEEEASRLAAFFDADIVMRG</sequence>
<dbReference type="Pfam" id="PF06224">
    <property type="entry name" value="AlkZ-like"/>
    <property type="match status" value="1"/>
</dbReference>
<comment type="caution">
    <text evidence="1">The sequence shown here is derived from an EMBL/GenBank/DDBJ whole genome shotgun (WGS) entry which is preliminary data.</text>
</comment>
<protein>
    <recommendedName>
        <fullName evidence="3">Winged helix DNA-binding domain-containing protein</fullName>
    </recommendedName>
</protein>
<dbReference type="EMBL" id="QJVJ01000015">
    <property type="protein sequence ID" value="PYI51041.1"/>
    <property type="molecule type" value="Genomic_DNA"/>
</dbReference>
<dbReference type="PANTHER" id="PTHR38479:SF2">
    <property type="entry name" value="WINGED HELIX DNA-BINDING DOMAIN-CONTAINING PROTEIN"/>
    <property type="match status" value="1"/>
</dbReference>
<reference evidence="1 2" key="1">
    <citation type="submission" date="2018-05" db="EMBL/GenBank/DDBJ databases">
        <title>Paenibacillus flagellatus sp. nov., isolated from selenium mineral soil.</title>
        <authorList>
            <person name="Dai X."/>
        </authorList>
    </citation>
    <scope>NUCLEOTIDE SEQUENCE [LARGE SCALE GENOMIC DNA]</scope>
    <source>
        <strain evidence="1 2">DXL2</strain>
    </source>
</reference>
<organism evidence="1 2">
    <name type="scientific">Paenibacillus flagellatus</name>
    <dbReference type="NCBI Taxonomy" id="2211139"/>
    <lineage>
        <taxon>Bacteria</taxon>
        <taxon>Bacillati</taxon>
        <taxon>Bacillota</taxon>
        <taxon>Bacilli</taxon>
        <taxon>Bacillales</taxon>
        <taxon>Paenibacillaceae</taxon>
        <taxon>Paenibacillus</taxon>
    </lineage>
</organism>
<dbReference type="PANTHER" id="PTHR38479">
    <property type="entry name" value="LMO0824 PROTEIN"/>
    <property type="match status" value="1"/>
</dbReference>
<proteinExistence type="predicted"/>
<evidence type="ECO:0000313" key="2">
    <source>
        <dbReference type="Proteomes" id="UP000247476"/>
    </source>
</evidence>